<feature type="transmembrane region" description="Helical" evidence="1">
    <location>
        <begin position="20"/>
        <end position="40"/>
    </location>
</feature>
<dbReference type="RefSeq" id="WP_166505815.1">
    <property type="nucleotide sequence ID" value="NZ_JAKNTL010000007.1"/>
</dbReference>
<evidence type="ECO:0000313" key="3">
    <source>
        <dbReference type="Proteomes" id="UP000245695"/>
    </source>
</evidence>
<dbReference type="AlphaFoldDB" id="A0A2P2BTA1"/>
<accession>A0A2P2BTA1</accession>
<feature type="transmembrane region" description="Helical" evidence="1">
    <location>
        <begin position="149"/>
        <end position="165"/>
    </location>
</feature>
<evidence type="ECO:0000256" key="1">
    <source>
        <dbReference type="SAM" id="Phobius"/>
    </source>
</evidence>
<dbReference type="InterPro" id="IPR007404">
    <property type="entry name" value="YdjM-like"/>
</dbReference>
<dbReference type="Proteomes" id="UP000245695">
    <property type="component" value="Chromosome 1"/>
</dbReference>
<name>A0A2P2BTA1_9FIRM</name>
<reference evidence="2 3" key="1">
    <citation type="submission" date="2014-09" db="EMBL/GenBank/DDBJ databases">
        <authorList>
            <person name="Hornung B.V."/>
        </authorList>
    </citation>
    <scope>NUCLEOTIDE SEQUENCE [LARGE SCALE GENOMIC DNA]</scope>
    <source>
        <strain evidence="2 3">FRIFI</strain>
    </source>
</reference>
<dbReference type="EMBL" id="LN650648">
    <property type="protein sequence ID" value="CEI73617.1"/>
    <property type="molecule type" value="Genomic_DNA"/>
</dbReference>
<feature type="transmembrane region" description="Helical" evidence="1">
    <location>
        <begin position="177"/>
        <end position="200"/>
    </location>
</feature>
<dbReference type="KEGG" id="rhom:FRIFI_2089"/>
<keyword evidence="2" id="KW-0378">Hydrolase</keyword>
<proteinExistence type="predicted"/>
<sequence>MRGKTHCTIGVLSVIQASLLFNIPISIFNIILSAFFSILPDLDESNSIVSEMFLKKNTSKFILKITIYLINVFIFFISLKINDNFFLSSLITFISIFIIESKLNHTFLRKVFISLIFILLGFCLYLVNIKIYFSIFCFMLATFPWLKHRSFSHSIFAIIIVYFLLKQIELITNILNLSFFGTISYASHIFLGDLFTRSGIPLLYPISDKKFSLGFFKVGGFLNNAIEIIFIMILTTLVVFTIINKFNLLNLSIL</sequence>
<gene>
    <name evidence="2" type="ORF">FRIFI_2089</name>
</gene>
<feature type="transmembrane region" description="Helical" evidence="1">
    <location>
        <begin position="220"/>
        <end position="243"/>
    </location>
</feature>
<keyword evidence="1" id="KW-0812">Transmembrane</keyword>
<feature type="transmembrane region" description="Helical" evidence="1">
    <location>
        <begin position="61"/>
        <end position="79"/>
    </location>
</feature>
<protein>
    <submittedName>
        <fullName evidence="2">Predicted membrane-bound metal-dependent hydrolase (DUF457)</fullName>
    </submittedName>
</protein>
<dbReference type="GO" id="GO:0016787">
    <property type="term" value="F:hydrolase activity"/>
    <property type="evidence" value="ECO:0007669"/>
    <property type="project" value="UniProtKB-KW"/>
</dbReference>
<keyword evidence="1" id="KW-1133">Transmembrane helix</keyword>
<dbReference type="Pfam" id="PF04307">
    <property type="entry name" value="YdjM"/>
    <property type="match status" value="1"/>
</dbReference>
<keyword evidence="3" id="KW-1185">Reference proteome</keyword>
<keyword evidence="1" id="KW-0472">Membrane</keyword>
<organism evidence="2 3">
    <name type="scientific">Romboutsia hominis</name>
    <dbReference type="NCBI Taxonomy" id="1507512"/>
    <lineage>
        <taxon>Bacteria</taxon>
        <taxon>Bacillati</taxon>
        <taxon>Bacillota</taxon>
        <taxon>Clostridia</taxon>
        <taxon>Peptostreptococcales</taxon>
        <taxon>Peptostreptococcaceae</taxon>
        <taxon>Romboutsia</taxon>
    </lineage>
</organism>
<feature type="transmembrane region" description="Helical" evidence="1">
    <location>
        <begin position="115"/>
        <end position="143"/>
    </location>
</feature>
<evidence type="ECO:0000313" key="2">
    <source>
        <dbReference type="EMBL" id="CEI73617.1"/>
    </source>
</evidence>